<gene>
    <name evidence="2" type="ORF">BZG02_07405</name>
</gene>
<evidence type="ECO:0000313" key="3">
    <source>
        <dbReference type="Proteomes" id="UP000233535"/>
    </source>
</evidence>
<reference evidence="2 3" key="1">
    <citation type="journal article" date="2017" name="Front. Microbiol.">
        <title>Labilibaculum manganireducens gen. nov., sp. nov. and Labilibaculum filiforme sp. nov., Novel Bacteroidetes Isolated from Subsurface Sediments of the Baltic Sea.</title>
        <authorList>
            <person name="Vandieken V."/>
            <person name="Marshall I.P."/>
            <person name="Niemann H."/>
            <person name="Engelen B."/>
            <person name="Cypionka H."/>
        </authorList>
    </citation>
    <scope>NUCLEOTIDE SEQUENCE [LARGE SCALE GENOMIC DNA]</scope>
    <source>
        <strain evidence="2 3">59.16B</strain>
    </source>
</reference>
<dbReference type="PIRSF" id="PIRSF006593">
    <property type="entry name" value="UCP006593"/>
    <property type="match status" value="1"/>
</dbReference>
<accession>A0A2N3I0I8</accession>
<dbReference type="InterPro" id="IPR002791">
    <property type="entry name" value="ARMT1-like_metal-bd"/>
</dbReference>
<dbReference type="Gene3D" id="3.40.50.10880">
    <property type="entry name" value="Uncharacterised protein PF01937, DUF89, domain 3"/>
    <property type="match status" value="1"/>
</dbReference>
<dbReference type="RefSeq" id="WP_101260785.1">
    <property type="nucleotide sequence ID" value="NZ_MVDD01000004.1"/>
</dbReference>
<protein>
    <recommendedName>
        <fullName evidence="1">Damage-control phosphatase ARMT1-like metal-binding domain-containing protein</fullName>
    </recommendedName>
</protein>
<dbReference type="InterPro" id="IPR014444">
    <property type="entry name" value="PH1575-like"/>
</dbReference>
<dbReference type="OrthoDB" id="9796465at2"/>
<dbReference type="Gene3D" id="1.10.285.20">
    <property type="entry name" value="Uncharacterised protein PF01937, DUF89, domain 2"/>
    <property type="match status" value="1"/>
</dbReference>
<sequence>MDSRCLACHSKTVDLLIKKFKLQGEVASNFSSEVDHLLTNCSHLSNPYLALLIHRLAKKRIQSDDLYREEKQYANSVLYSQYENWNAFVETHKEPFHIAAKLAVVGNIIDYGAHSVPTDIPAKIQELLSLDFILDDRNEMFAEIKQAQSVLYLGDNAGEIVFDKLFIQHLNHPNLCYVVRGAPIINDVTLEDASQVGMQDVCRVISNGHDAPSTLVDNCSEEFQELFKKADVVISKGQGNFEGLLNEKRKSLYFMLMAKCDIIAELLGVSKGDLVITKKQEGSLWHLK</sequence>
<keyword evidence="3" id="KW-1185">Reference proteome</keyword>
<dbReference type="InterPro" id="IPR036075">
    <property type="entry name" value="ARMT-1-like_metal-bd_sf"/>
</dbReference>
<dbReference type="Pfam" id="PF01937">
    <property type="entry name" value="ARMT1-like_dom"/>
    <property type="match status" value="1"/>
</dbReference>
<evidence type="ECO:0000259" key="1">
    <source>
        <dbReference type="Pfam" id="PF01937"/>
    </source>
</evidence>
<comment type="caution">
    <text evidence="2">The sequence shown here is derived from an EMBL/GenBank/DDBJ whole genome shotgun (WGS) entry which is preliminary data.</text>
</comment>
<organism evidence="2 3">
    <name type="scientific">Labilibaculum filiforme</name>
    <dbReference type="NCBI Taxonomy" id="1940526"/>
    <lineage>
        <taxon>Bacteria</taxon>
        <taxon>Pseudomonadati</taxon>
        <taxon>Bacteroidota</taxon>
        <taxon>Bacteroidia</taxon>
        <taxon>Marinilabiliales</taxon>
        <taxon>Marinifilaceae</taxon>
        <taxon>Labilibaculum</taxon>
    </lineage>
</organism>
<evidence type="ECO:0000313" key="2">
    <source>
        <dbReference type="EMBL" id="PKQ63840.1"/>
    </source>
</evidence>
<dbReference type="Proteomes" id="UP000233535">
    <property type="component" value="Unassembled WGS sequence"/>
</dbReference>
<dbReference type="AlphaFoldDB" id="A0A2N3I0I8"/>
<dbReference type="EMBL" id="MVDD01000004">
    <property type="protein sequence ID" value="PKQ63840.1"/>
    <property type="molecule type" value="Genomic_DNA"/>
</dbReference>
<proteinExistence type="predicted"/>
<feature type="domain" description="Damage-control phosphatase ARMT1-like metal-binding" evidence="1">
    <location>
        <begin position="3"/>
        <end position="275"/>
    </location>
</feature>
<dbReference type="SUPFAM" id="SSF111321">
    <property type="entry name" value="AF1104-like"/>
    <property type="match status" value="1"/>
</dbReference>
<name>A0A2N3I0I8_9BACT</name>